<reference evidence="1 2" key="1">
    <citation type="journal article" date="2023" name="Science">
        <title>Complex scaffold remodeling in plant triterpene biosynthesis.</title>
        <authorList>
            <person name="De La Pena R."/>
            <person name="Hodgson H."/>
            <person name="Liu J.C."/>
            <person name="Stephenson M.J."/>
            <person name="Martin A.C."/>
            <person name="Owen C."/>
            <person name="Harkess A."/>
            <person name="Leebens-Mack J."/>
            <person name="Jimenez L.E."/>
            <person name="Osbourn A."/>
            <person name="Sattely E.S."/>
        </authorList>
    </citation>
    <scope>NUCLEOTIDE SEQUENCE [LARGE SCALE GENOMIC DNA]</scope>
    <source>
        <strain evidence="2">cv. JPN11</strain>
        <tissue evidence="1">Leaf</tissue>
    </source>
</reference>
<protein>
    <submittedName>
        <fullName evidence="1">Poly [ADP-ribose] polymerase</fullName>
    </submittedName>
</protein>
<comment type="caution">
    <text evidence="1">The sequence shown here is derived from an EMBL/GenBank/DDBJ whole genome shotgun (WGS) entry which is preliminary data.</text>
</comment>
<evidence type="ECO:0000313" key="2">
    <source>
        <dbReference type="Proteomes" id="UP001164539"/>
    </source>
</evidence>
<proteinExistence type="predicted"/>
<evidence type="ECO:0000313" key="1">
    <source>
        <dbReference type="EMBL" id="KAJ4711100.1"/>
    </source>
</evidence>
<keyword evidence="2" id="KW-1185">Reference proteome</keyword>
<organism evidence="1 2">
    <name type="scientific">Melia azedarach</name>
    <name type="common">Chinaberry tree</name>
    <dbReference type="NCBI Taxonomy" id="155640"/>
    <lineage>
        <taxon>Eukaryota</taxon>
        <taxon>Viridiplantae</taxon>
        <taxon>Streptophyta</taxon>
        <taxon>Embryophyta</taxon>
        <taxon>Tracheophyta</taxon>
        <taxon>Spermatophyta</taxon>
        <taxon>Magnoliopsida</taxon>
        <taxon>eudicotyledons</taxon>
        <taxon>Gunneridae</taxon>
        <taxon>Pentapetalae</taxon>
        <taxon>rosids</taxon>
        <taxon>malvids</taxon>
        <taxon>Sapindales</taxon>
        <taxon>Meliaceae</taxon>
        <taxon>Melia</taxon>
    </lineage>
</organism>
<gene>
    <name evidence="1" type="ORF">OWV82_017176</name>
</gene>
<name>A0ACC1XIB6_MELAZ</name>
<dbReference type="Proteomes" id="UP001164539">
    <property type="component" value="Chromosome 9"/>
</dbReference>
<dbReference type="EMBL" id="CM051402">
    <property type="protein sequence ID" value="KAJ4711100.1"/>
    <property type="molecule type" value="Genomic_DNA"/>
</dbReference>
<sequence>MERVNNEKQVSIPINYAEISDAAGFAADECDSFFDTFGFFTMNGMVKIDEGNLEHFGIEKCFLCGMGPIAVDTRIVAIHKNTSSSFTGKARLDSFNIFANAVAKKCRGNANIRTAWYGASRDEINKILCHGFSECGNGAGKIGEMNGLGVQLSPISSSIDGVLSSELDDRGLRHILLCRVILGNTEVVRPGSKQFHPSSVEFDSGVDNLAEPSKYIVWSCYMNSHVFLDYIISFRVIFFHEPQANAIRPSSSLTGYPTFIVILSRFLPPSKMNLIANYTQDFQNRKITAHQFRSNLIQVAGHKLFTAVIELYKNEQQSARKYGSGSSGVK</sequence>
<accession>A0ACC1XIB6</accession>